<reference evidence="3" key="1">
    <citation type="submission" date="2023-03" db="EMBL/GenBank/DDBJ databases">
        <title>Massive genome expansion in bonnet fungi (Mycena s.s.) driven by repeated elements and novel gene families across ecological guilds.</title>
        <authorList>
            <consortium name="Lawrence Berkeley National Laboratory"/>
            <person name="Harder C.B."/>
            <person name="Miyauchi S."/>
            <person name="Viragh M."/>
            <person name="Kuo A."/>
            <person name="Thoen E."/>
            <person name="Andreopoulos B."/>
            <person name="Lu D."/>
            <person name="Skrede I."/>
            <person name="Drula E."/>
            <person name="Henrissat B."/>
            <person name="Morin E."/>
            <person name="Kohler A."/>
            <person name="Barry K."/>
            <person name="LaButti K."/>
            <person name="Morin E."/>
            <person name="Salamov A."/>
            <person name="Lipzen A."/>
            <person name="Mereny Z."/>
            <person name="Hegedus B."/>
            <person name="Baldrian P."/>
            <person name="Stursova M."/>
            <person name="Weitz H."/>
            <person name="Taylor A."/>
            <person name="Grigoriev I.V."/>
            <person name="Nagy L.G."/>
            <person name="Martin F."/>
            <person name="Kauserud H."/>
        </authorList>
    </citation>
    <scope>NUCLEOTIDE SEQUENCE</scope>
    <source>
        <strain evidence="3">9284</strain>
    </source>
</reference>
<evidence type="ECO:0000256" key="1">
    <source>
        <dbReference type="SAM" id="Coils"/>
    </source>
</evidence>
<organism evidence="3 4">
    <name type="scientific">Roridomyces roridus</name>
    <dbReference type="NCBI Taxonomy" id="1738132"/>
    <lineage>
        <taxon>Eukaryota</taxon>
        <taxon>Fungi</taxon>
        <taxon>Dikarya</taxon>
        <taxon>Basidiomycota</taxon>
        <taxon>Agaricomycotina</taxon>
        <taxon>Agaricomycetes</taxon>
        <taxon>Agaricomycetidae</taxon>
        <taxon>Agaricales</taxon>
        <taxon>Marasmiineae</taxon>
        <taxon>Mycenaceae</taxon>
        <taxon>Roridomyces</taxon>
    </lineage>
</organism>
<protein>
    <submittedName>
        <fullName evidence="3">Uncharacterized protein</fullName>
    </submittedName>
</protein>
<dbReference type="Proteomes" id="UP001221142">
    <property type="component" value="Unassembled WGS sequence"/>
</dbReference>
<feature type="transmembrane region" description="Helical" evidence="2">
    <location>
        <begin position="25"/>
        <end position="45"/>
    </location>
</feature>
<evidence type="ECO:0000256" key="2">
    <source>
        <dbReference type="SAM" id="Phobius"/>
    </source>
</evidence>
<evidence type="ECO:0000313" key="4">
    <source>
        <dbReference type="Proteomes" id="UP001221142"/>
    </source>
</evidence>
<keyword evidence="2" id="KW-0472">Membrane</keyword>
<keyword evidence="2" id="KW-0812">Transmembrane</keyword>
<keyword evidence="4" id="KW-1185">Reference proteome</keyword>
<proteinExistence type="predicted"/>
<comment type="caution">
    <text evidence="3">The sequence shown here is derived from an EMBL/GenBank/DDBJ whole genome shotgun (WGS) entry which is preliminary data.</text>
</comment>
<name>A0AAD7AYK4_9AGAR</name>
<accession>A0AAD7AYK4</accession>
<feature type="coiled-coil region" evidence="1">
    <location>
        <begin position="77"/>
        <end position="118"/>
    </location>
</feature>
<gene>
    <name evidence="3" type="ORF">FB45DRAFT_956762</name>
</gene>
<evidence type="ECO:0000313" key="3">
    <source>
        <dbReference type="EMBL" id="KAJ7604466.1"/>
    </source>
</evidence>
<dbReference type="EMBL" id="JARKIF010000104">
    <property type="protein sequence ID" value="KAJ7604466.1"/>
    <property type="molecule type" value="Genomic_DNA"/>
</dbReference>
<sequence length="458" mass="50298">MPFPEPTTITSTWTSLLSPTTTSIYLYRGALLAMTLALGYLVNVFKRSRKGAQQDLLVLRKAIEERDTEVAFLHRSVEAAREDAGGLAREVQELRRRLREAEENLADAGDRALVLESDLKKRSEESRELTAEKVRVEAAHAEAVGLLEARSIELAEAQAALQARAEEERDSLTDQAVLALVHAFNTEIKETAAFLADSFEFEEKKMEAVPPPSSEMAEVHDRATEILGPALVDLLLSTDHHSDSAIVRIAFQGGIVEYARWMSGAWFFEDPEDEQLLADIYQRVRAAQTQSVAGRWRALTHRHVQELIHGTPELADYFIDAIVNVLLTAGFKSTSTAPALHELVAERFSERIDALVKLAVGLNRALGVEVTACELKALAAPPGSVFDAETMDSALFDPGEPSPNLSVLCTLALGLSRADKIDGVWTKRVLLKPTVVLPSDVDELLEQGQSTPTKTKKA</sequence>
<keyword evidence="1" id="KW-0175">Coiled coil</keyword>
<keyword evidence="2" id="KW-1133">Transmembrane helix</keyword>
<dbReference type="AlphaFoldDB" id="A0AAD7AYK4"/>